<feature type="transmembrane region" description="Helical" evidence="7">
    <location>
        <begin position="686"/>
        <end position="712"/>
    </location>
</feature>
<dbReference type="PANTHER" id="PTHR30572">
    <property type="entry name" value="MEMBRANE COMPONENT OF TRANSPORTER-RELATED"/>
    <property type="match status" value="1"/>
</dbReference>
<comment type="subcellular location">
    <subcellularLocation>
        <location evidence="1">Cell membrane</location>
        <topology evidence="1">Multi-pass membrane protein</topology>
    </subcellularLocation>
</comment>
<name>A0A853DNP6_9MICO</name>
<keyword evidence="4 7" id="KW-1133">Transmembrane helix</keyword>
<feature type="transmembrane region" description="Helical" evidence="7">
    <location>
        <begin position="21"/>
        <end position="42"/>
    </location>
</feature>
<keyword evidence="2" id="KW-1003">Cell membrane</keyword>
<reference evidence="9 10" key="1">
    <citation type="submission" date="2020-07" db="EMBL/GenBank/DDBJ databases">
        <title>Sequencing the genomes of 1000 actinobacteria strains.</title>
        <authorList>
            <person name="Klenk H.-P."/>
        </authorList>
    </citation>
    <scope>NUCLEOTIDE SEQUENCE [LARGE SCALE GENOMIC DNA]</scope>
    <source>
        <strain evidence="9 10">DSM 15166</strain>
    </source>
</reference>
<feature type="transmembrane region" description="Helical" evidence="7">
    <location>
        <begin position="458"/>
        <end position="478"/>
    </location>
</feature>
<dbReference type="Proteomes" id="UP000521075">
    <property type="component" value="Unassembled WGS sequence"/>
</dbReference>
<feature type="transmembrane region" description="Helical" evidence="7">
    <location>
        <begin position="388"/>
        <end position="410"/>
    </location>
</feature>
<feature type="domain" description="ABC3 transporter permease C-terminal" evidence="8">
    <location>
        <begin position="255"/>
        <end position="374"/>
    </location>
</feature>
<accession>A0A853DNP6</accession>
<dbReference type="PANTHER" id="PTHR30572:SF4">
    <property type="entry name" value="ABC TRANSPORTER PERMEASE YTRF"/>
    <property type="match status" value="1"/>
</dbReference>
<evidence type="ECO:0000256" key="2">
    <source>
        <dbReference type="ARBA" id="ARBA00022475"/>
    </source>
</evidence>
<feature type="transmembrane region" description="Helical" evidence="7">
    <location>
        <begin position="304"/>
        <end position="327"/>
    </location>
</feature>
<dbReference type="AlphaFoldDB" id="A0A853DNP6"/>
<gene>
    <name evidence="9" type="ORF">HNR14_000035</name>
</gene>
<dbReference type="Pfam" id="PF02687">
    <property type="entry name" value="FtsX"/>
    <property type="match status" value="2"/>
</dbReference>
<keyword evidence="10" id="KW-1185">Reference proteome</keyword>
<dbReference type="InterPro" id="IPR050250">
    <property type="entry name" value="Macrolide_Exporter_MacB"/>
</dbReference>
<feature type="transmembrane region" description="Helical" evidence="7">
    <location>
        <begin position="416"/>
        <end position="437"/>
    </location>
</feature>
<keyword evidence="3 7" id="KW-0812">Transmembrane</keyword>
<dbReference type="EMBL" id="JACCHJ010000001">
    <property type="protein sequence ID" value="NYK08154.1"/>
    <property type="molecule type" value="Genomic_DNA"/>
</dbReference>
<organism evidence="9 10">
    <name type="scientific">Leifsonia naganoensis</name>
    <dbReference type="NCBI Taxonomy" id="150025"/>
    <lineage>
        <taxon>Bacteria</taxon>
        <taxon>Bacillati</taxon>
        <taxon>Actinomycetota</taxon>
        <taxon>Actinomycetes</taxon>
        <taxon>Micrococcales</taxon>
        <taxon>Microbacteriaceae</taxon>
        <taxon>Leifsonia</taxon>
    </lineage>
</organism>
<evidence type="ECO:0000256" key="3">
    <source>
        <dbReference type="ARBA" id="ARBA00022692"/>
    </source>
</evidence>
<evidence type="ECO:0000256" key="6">
    <source>
        <dbReference type="ARBA" id="ARBA00038076"/>
    </source>
</evidence>
<dbReference type="InterPro" id="IPR003838">
    <property type="entry name" value="ABC3_permease_C"/>
</dbReference>
<comment type="caution">
    <text evidence="9">The sequence shown here is derived from an EMBL/GenBank/DDBJ whole genome shotgun (WGS) entry which is preliminary data.</text>
</comment>
<evidence type="ECO:0000313" key="10">
    <source>
        <dbReference type="Proteomes" id="UP000521075"/>
    </source>
</evidence>
<sequence length="822" mass="83777">MSSYARGWRRSRRELKRLAPGAIGLAAGAAVMMATLTGIGAVERTVSDGVEGLGGFGQLGIVPTENGATLDERDLAAVSSAPGVALAVPTLSRRTVIRATGSSDEQSVTITGYPPDLNDRVSAAATSGRMPREGAPEVLLPDDIAASLRADVGDSVVIASPSGPVDLRIVGLADAKKLGILAYENVFTDLRLAQRIFGDDHRITRVDLMLDVPAEEWELSESASLPAGSRVQDTSALSSTLSPILSALRWVMIGLAVLMSLLGALLGASAYADVVARRQQFYSTLRAVGATRAWMVRSLLSESLAVTVVAVAVGLIAGYFGSFAIQAAVTPLIGGDPALSPPGAGDVLIVVSLGMLAGLAAAAKGLIQLARIQPVIGLTSQVVRRRSRMGWGLSLGGAAVLAAVLATLPRSPLHDAVAVVALVVAAALASVALLPVVGRMGAARWTRSASLRRMGQRGGVTTVTAVTGAATAVIIALLSGATAIADATVAQIGKQFGSDVQVASTVAQSSDAIGADLRAVDGVKSVATLVTGTVSLSTSSYSCDCDVLAADPSDYFAGADFSWMGTPGDVARARLEGGGYVALPTALADKADARPGDTVTLGHGDAVRSFTVAGTFGAMITGNQLFMTRADAQELGVVTITGWNIAVREGTSIAIAQDRIESSVGSVPGVTVISAAQMRERAASEVLGYTAMVFAIAVVLAVFICVAASIGFSVNQRKRSEELAVLRAVGASRRSSAMLAASDAINTGVAAAVGGLLFGILAGGLVTRVIGGLLGATLSWNPALPGSVTIAIAMALAVQLAAWTSIRTARRVQPMDALRKES</sequence>
<feature type="transmembrane region" description="Helical" evidence="7">
    <location>
        <begin position="786"/>
        <end position="806"/>
    </location>
</feature>
<dbReference type="GO" id="GO:0022857">
    <property type="term" value="F:transmembrane transporter activity"/>
    <property type="evidence" value="ECO:0007669"/>
    <property type="project" value="TreeGrafter"/>
</dbReference>
<evidence type="ECO:0000259" key="8">
    <source>
        <dbReference type="Pfam" id="PF02687"/>
    </source>
</evidence>
<dbReference type="GO" id="GO:0005886">
    <property type="term" value="C:plasma membrane"/>
    <property type="evidence" value="ECO:0007669"/>
    <property type="project" value="UniProtKB-SubCell"/>
</dbReference>
<evidence type="ECO:0000256" key="7">
    <source>
        <dbReference type="SAM" id="Phobius"/>
    </source>
</evidence>
<feature type="transmembrane region" description="Helical" evidence="7">
    <location>
        <begin position="347"/>
        <end position="367"/>
    </location>
</feature>
<evidence type="ECO:0000256" key="5">
    <source>
        <dbReference type="ARBA" id="ARBA00023136"/>
    </source>
</evidence>
<proteinExistence type="inferred from homology"/>
<evidence type="ECO:0000313" key="9">
    <source>
        <dbReference type="EMBL" id="NYK08154.1"/>
    </source>
</evidence>
<feature type="domain" description="ABC3 transporter permease C-terminal" evidence="8">
    <location>
        <begin position="692"/>
        <end position="814"/>
    </location>
</feature>
<keyword evidence="5 7" id="KW-0472">Membrane</keyword>
<evidence type="ECO:0000256" key="4">
    <source>
        <dbReference type="ARBA" id="ARBA00022989"/>
    </source>
</evidence>
<feature type="transmembrane region" description="Helical" evidence="7">
    <location>
        <begin position="247"/>
        <end position="272"/>
    </location>
</feature>
<feature type="transmembrane region" description="Helical" evidence="7">
    <location>
        <begin position="744"/>
        <end position="766"/>
    </location>
</feature>
<comment type="similarity">
    <text evidence="6">Belongs to the ABC-4 integral membrane protein family.</text>
</comment>
<protein>
    <submittedName>
        <fullName evidence="9">Putative ABC transport system permease protein</fullName>
    </submittedName>
</protein>
<evidence type="ECO:0000256" key="1">
    <source>
        <dbReference type="ARBA" id="ARBA00004651"/>
    </source>
</evidence>
<dbReference type="RefSeq" id="WP_179699302.1">
    <property type="nucleotide sequence ID" value="NZ_BAAAHA010000002.1"/>
</dbReference>